<evidence type="ECO:0000313" key="2">
    <source>
        <dbReference type="Proteomes" id="UP000093748"/>
    </source>
</evidence>
<dbReference type="GeneID" id="66684804"/>
<reference evidence="2" key="1">
    <citation type="submission" date="2016-06" db="EMBL/GenBank/DDBJ databases">
        <title>NZP2037 Pacbio-Illumina hybrid assembly.</title>
        <authorList>
            <person name="Ramsay J.P."/>
        </authorList>
    </citation>
    <scope>NUCLEOTIDE SEQUENCE [LARGE SCALE GENOMIC DNA]</scope>
    <source>
        <strain evidence="2">R7ANS::ICEMlSym2042</strain>
    </source>
</reference>
<dbReference type="Proteomes" id="UP000093748">
    <property type="component" value="Unassembled WGS sequence"/>
</dbReference>
<dbReference type="OrthoDB" id="8099603at2"/>
<sequence>MNYDEPIGNWVKLPVAWSELRPGLREEVACRAGDIHTFDGGHLHRVDGQWEVLSSGTSNDADVVRNALQKPN</sequence>
<dbReference type="EMBL" id="LZTJ01000012">
    <property type="protein sequence ID" value="OBP76838.1"/>
    <property type="molecule type" value="Genomic_DNA"/>
</dbReference>
<proteinExistence type="predicted"/>
<protein>
    <submittedName>
        <fullName evidence="1">Uncharacterized protein</fullName>
    </submittedName>
</protein>
<evidence type="ECO:0000313" key="1">
    <source>
        <dbReference type="EMBL" id="OBP76838.1"/>
    </source>
</evidence>
<name>A0A1A5J4Z9_RHILI</name>
<accession>A0A1A5J4Z9</accession>
<dbReference type="RefSeq" id="WP_064987742.1">
    <property type="nucleotide sequence ID" value="NZ_LZTH01000045.1"/>
</dbReference>
<comment type="caution">
    <text evidence="1">The sequence shown here is derived from an EMBL/GenBank/DDBJ whole genome shotgun (WGS) entry which is preliminary data.</text>
</comment>
<dbReference type="AlphaFoldDB" id="A0A1A5J4Z9"/>
<gene>
    <name evidence="1" type="ORF">BAE39_12215</name>
</gene>
<organism evidence="1 2">
    <name type="scientific">Rhizobium loti</name>
    <name type="common">Mesorhizobium loti</name>
    <dbReference type="NCBI Taxonomy" id="381"/>
    <lineage>
        <taxon>Bacteria</taxon>
        <taxon>Pseudomonadati</taxon>
        <taxon>Pseudomonadota</taxon>
        <taxon>Alphaproteobacteria</taxon>
        <taxon>Hyphomicrobiales</taxon>
        <taxon>Phyllobacteriaceae</taxon>
        <taxon>Mesorhizobium</taxon>
    </lineage>
</organism>